<feature type="region of interest" description="Disordered" evidence="1">
    <location>
        <begin position="513"/>
        <end position="558"/>
    </location>
</feature>
<reference evidence="2 3" key="1">
    <citation type="submission" date="2016-10" db="EMBL/GenBank/DDBJ databases">
        <title>Draft genome sequence of Methylobacterium extorquens CP3, a seed endophyte of Crotalaria pumila with plant growth-promoting and metal tolerance properties.</title>
        <authorList>
            <person name="Sanchez-Lopez A.S."/>
            <person name="Van Hamme J.D."/>
            <person name="Thijs S."/>
            <person name="Mcammond B.M."/>
            <person name="Stevens V."/>
            <person name="Gonzalez-Chavez M.D.C."/>
            <person name="Vangronsveld J."/>
        </authorList>
    </citation>
    <scope>NUCLEOTIDE SEQUENCE [LARGE SCALE GENOMIC DNA]</scope>
    <source>
        <strain evidence="2 3">CP3</strain>
    </source>
</reference>
<feature type="compositionally biased region" description="Basic and acidic residues" evidence="1">
    <location>
        <begin position="516"/>
        <end position="527"/>
    </location>
</feature>
<organism evidence="2 3">
    <name type="scientific">Methylorubrum extorquens</name>
    <name type="common">Methylobacterium dichloromethanicum</name>
    <name type="synonym">Methylobacterium extorquens</name>
    <dbReference type="NCBI Taxonomy" id="408"/>
    <lineage>
        <taxon>Bacteria</taxon>
        <taxon>Pseudomonadati</taxon>
        <taxon>Pseudomonadota</taxon>
        <taxon>Alphaproteobacteria</taxon>
        <taxon>Hyphomicrobiales</taxon>
        <taxon>Methylobacteriaceae</taxon>
        <taxon>Methylorubrum</taxon>
    </lineage>
</organism>
<comment type="caution">
    <text evidence="2">The sequence shown here is derived from an EMBL/GenBank/DDBJ whole genome shotgun (WGS) entry which is preliminary data.</text>
</comment>
<feature type="compositionally biased region" description="Low complexity" evidence="1">
    <location>
        <begin position="460"/>
        <end position="475"/>
    </location>
</feature>
<protein>
    <recommendedName>
        <fullName evidence="4">Replication protein</fullName>
    </recommendedName>
</protein>
<evidence type="ECO:0008006" key="4">
    <source>
        <dbReference type="Google" id="ProtNLM"/>
    </source>
</evidence>
<dbReference type="EMBL" id="MNAO01000031">
    <property type="protein sequence ID" value="OHV17589.1"/>
    <property type="molecule type" value="Genomic_DNA"/>
</dbReference>
<proteinExistence type="predicted"/>
<evidence type="ECO:0000313" key="2">
    <source>
        <dbReference type="EMBL" id="OHV17589.1"/>
    </source>
</evidence>
<name>A0A1S1P8T2_METEX</name>
<dbReference type="AlphaFoldDB" id="A0A1S1P8T2"/>
<gene>
    <name evidence="2" type="ORF">BK022_04715</name>
</gene>
<accession>A0A1S1P8T2</accession>
<dbReference type="Proteomes" id="UP000180215">
    <property type="component" value="Unassembled WGS sequence"/>
</dbReference>
<evidence type="ECO:0000256" key="1">
    <source>
        <dbReference type="SAM" id="MobiDB-lite"/>
    </source>
</evidence>
<sequence length="558" mass="61940">MLVVGKRDRELDHVRNGVRVYKRVYLQAGASADEVARTVNSFDHGGELLVAMNVFSLKGTFGGDYHCWPDKRLANLHQLRSVWVELDYYKKGQWRGASAPEMVWVILDRCHQQGFPAPSYIVASGRGLHLVWLTEGVPSIALPAWRAVQSRLVEAFHDMGPDTVAAAPTGNLRLVGTMNSGIEARMLWPATVGAIDRYQFRAIAAEMLPYTPEQCREHRAKRAELASLKAERTAVRKAVTARGVASGASPRLDVETYKQVMEADLWKLFNDRYPEGVHIRTDADDDGSHGRFLYSFARLWAASAGSGDELQAKVEHHARRLGYRNAKDAVREAGSIIRRVRQVYRGEARRNRPGTGFYRFGPRKLVIEHKITEDEARRLDLRMLVPAEMKRERVAERQAKTRLAKGAKPRMQTASARLDLGRQALALREAEGLSRPQLCARLGVKPTLLDKAIREAKAAIPAAPEKPAPKAAPRLPKAERAPSRVSSRYIAIVAEAADEAPIALEAGMAPAYNPTVRDEAPPHEDPRPVTPPEAGGSSHVRPRAPVVPSFLRRRTVVA</sequence>
<feature type="region of interest" description="Disordered" evidence="1">
    <location>
        <begin position="460"/>
        <end position="480"/>
    </location>
</feature>
<evidence type="ECO:0000313" key="3">
    <source>
        <dbReference type="Proteomes" id="UP000180215"/>
    </source>
</evidence>